<organism evidence="2 3">
    <name type="scientific">Splendidivirga corallicola</name>
    <dbReference type="NCBI Taxonomy" id="3051826"/>
    <lineage>
        <taxon>Bacteria</taxon>
        <taxon>Pseudomonadati</taxon>
        <taxon>Bacteroidota</taxon>
        <taxon>Cytophagia</taxon>
        <taxon>Cytophagales</taxon>
        <taxon>Splendidivirgaceae</taxon>
        <taxon>Splendidivirga</taxon>
    </lineage>
</organism>
<dbReference type="InterPro" id="IPR027417">
    <property type="entry name" value="P-loop_NTPase"/>
</dbReference>
<dbReference type="NCBIfam" id="NF033859">
    <property type="entry name" value="SMEK_N"/>
    <property type="match status" value="1"/>
</dbReference>
<dbReference type="EMBL" id="JAUJEA010000019">
    <property type="protein sequence ID" value="MDN5205494.1"/>
    <property type="molecule type" value="Genomic_DNA"/>
</dbReference>
<reference evidence="2" key="1">
    <citation type="submission" date="2023-06" db="EMBL/GenBank/DDBJ databases">
        <title>Genomic of Parafulvivirga corallium.</title>
        <authorList>
            <person name="Wang G."/>
        </authorList>
    </citation>
    <scope>NUCLEOTIDE SEQUENCE</scope>
    <source>
        <strain evidence="2">BMA10</strain>
    </source>
</reference>
<dbReference type="Proteomes" id="UP001172082">
    <property type="component" value="Unassembled WGS sequence"/>
</dbReference>
<name>A0ABT8KXJ2_9BACT</name>
<dbReference type="Pfam" id="PF21941">
    <property type="entry name" value="SMEK_N"/>
    <property type="match status" value="1"/>
</dbReference>
<evidence type="ECO:0000259" key="1">
    <source>
        <dbReference type="Pfam" id="PF21941"/>
    </source>
</evidence>
<keyword evidence="3" id="KW-1185">Reference proteome</keyword>
<evidence type="ECO:0000313" key="3">
    <source>
        <dbReference type="Proteomes" id="UP001172082"/>
    </source>
</evidence>
<proteinExistence type="predicted"/>
<feature type="domain" description="SMEK" evidence="1">
    <location>
        <begin position="35"/>
        <end position="150"/>
    </location>
</feature>
<dbReference type="InterPro" id="IPR047740">
    <property type="entry name" value="SMEK_dom"/>
</dbReference>
<sequence length="1376" mass="164121">MSENPFSTYNNGNDELIRAIDEVIQEFEKSNSEIRNPRVEENFVKHLLNAVFPHFRLVNLNEILSNFPAVDLGDYENKIAYQVTRRNDPKKIEKSIEVFLRYKGGPTKHFDKICFFLLIKPKDKYDKIQNNEVFNKDQDIIGFRDVQNEIKDNVVGREHIDKIRTVLQIRDIKKQKFNIPENYVHRKVRSFNESPPAQQSFYSREKLDLLNVLTKNEFKRIIVFGTGGMGKSFESDRLGYELCKEEYDFYPYRIDLEDYVSTDTIEDILNSRERKWQLIPENQLILIFDGLGILEQSLPAFEKRIRSFIDNHGEVRILITCRNNFLDSVKEDRWKNIGFEFCHLDEFDDTDISDYCEKKGLIGHEFIRHSKEGKFYDLLKIPFYLSILTDLFINGETQFESVSGLFEHIIEKRIELDKTRADDTDAKSLDRKEIFWLLEKLALTLSLYRKTTIEIDDYLKIVPDSNHRALIETSPLWKQRNSRWGFEHQLFQEYLTSKALSDIPLRRIFNLVVFNKKYRKIDTFWQNVISFLPTQLDDKFKDRFIEWLRTKDIKILANIETHLFRKGQCFEVFKMIFENPNYRRKLGYDFHDIMNKLTNSVYDANEISDYLAGKIETYSNINDIFHALYFLTKQRHNHSRIKNLLLSKVPETQYQNYTTLTLIRLNLVEPSEAKELAKELLLSSVAENKKQALYQLFIKYDLAHLYPEVVLEDINQQLENGYQDTNYELSLLEALLKLKTPDNFRKLLKLFCSYNFFEIQDGFDVIFSYDGDLRKFKDVLVKAYYEDNSLLDEVIEFFQKLVKTANVSFQIIGGFFVDTNTESNIYQWMIEEVKDDYDRIDMLVRIESKGIIDLAAEGFLKRELNQEFLHYFRNKVDNQQLQEYFELQINEKLDNFFNKEKVKYENKKKEQQEYLKKQSELLFNQEKFFAAIKEIYNRIGKEKVSKSDLIPSRELTNWEYYKLHNNSALWILHNNFQELEGLSLEEALTLIENWDIEFICMRFMAEHRNSEWKKELFKDFKQEIMDWCESNYKNIKDDNSDYDNIAIIFKRLLLDFGYSFPEDVLLDLIYFSYDDIKQGDIRFLETIAEKVGKSKLKQRVIENIKKPNIDPWSLYTHLEYCKKYRLRDAIPTIQSLISMELTDFYFNLKAVEALDNIIGENSEMFEEFLKKGLIGEPIEEKLISILIKRNSKFCKEYLVRKFNECDESDKKFEIAFKLMQMDSKKGFEYFIQEVERGKKMDHRFFHEIDFKLNAVDFLLRLLMKSDKIQYERGWTNSPSLQQQIWIALRSIGIQDKKSFKIVKSKVSKIRYNIGEWNTKSFINDLENEFYPRNTSNPSLEHAIKKANGLIQGNGINDILQFFEEQIITLRFIKRTS</sequence>
<accession>A0ABT8KXJ2</accession>
<protein>
    <submittedName>
        <fullName evidence="2">SMEK domain-containing protein</fullName>
    </submittedName>
</protein>
<evidence type="ECO:0000313" key="2">
    <source>
        <dbReference type="EMBL" id="MDN5205494.1"/>
    </source>
</evidence>
<comment type="caution">
    <text evidence="2">The sequence shown here is derived from an EMBL/GenBank/DDBJ whole genome shotgun (WGS) entry which is preliminary data.</text>
</comment>
<dbReference type="SUPFAM" id="SSF52540">
    <property type="entry name" value="P-loop containing nucleoside triphosphate hydrolases"/>
    <property type="match status" value="1"/>
</dbReference>
<gene>
    <name evidence="2" type="ORF">QQ008_29190</name>
</gene>
<dbReference type="RefSeq" id="WP_346755516.1">
    <property type="nucleotide sequence ID" value="NZ_JAUJEA010000019.1"/>
</dbReference>